<comment type="caution">
    <text evidence="2">The sequence shown here is derived from an EMBL/GenBank/DDBJ whole genome shotgun (WGS) entry which is preliminary data.</text>
</comment>
<name>A0AAD9Y927_COLKA</name>
<protein>
    <submittedName>
        <fullName evidence="2">Uncharacterized protein</fullName>
    </submittedName>
</protein>
<dbReference type="Proteomes" id="UP001281614">
    <property type="component" value="Unassembled WGS sequence"/>
</dbReference>
<evidence type="ECO:0000313" key="3">
    <source>
        <dbReference type="Proteomes" id="UP001281614"/>
    </source>
</evidence>
<gene>
    <name evidence="2" type="ORF">CKAH01_18162</name>
</gene>
<feature type="compositionally biased region" description="Polar residues" evidence="1">
    <location>
        <begin position="35"/>
        <end position="46"/>
    </location>
</feature>
<accession>A0AAD9Y927</accession>
<proteinExistence type="predicted"/>
<feature type="region of interest" description="Disordered" evidence="1">
    <location>
        <begin position="26"/>
        <end position="46"/>
    </location>
</feature>
<dbReference type="EMBL" id="VYYT01000290">
    <property type="protein sequence ID" value="KAK2747174.1"/>
    <property type="molecule type" value="Genomic_DNA"/>
</dbReference>
<organism evidence="2 3">
    <name type="scientific">Colletotrichum kahawae</name>
    <name type="common">Coffee berry disease fungus</name>
    <dbReference type="NCBI Taxonomy" id="34407"/>
    <lineage>
        <taxon>Eukaryota</taxon>
        <taxon>Fungi</taxon>
        <taxon>Dikarya</taxon>
        <taxon>Ascomycota</taxon>
        <taxon>Pezizomycotina</taxon>
        <taxon>Sordariomycetes</taxon>
        <taxon>Hypocreomycetidae</taxon>
        <taxon>Glomerellales</taxon>
        <taxon>Glomerellaceae</taxon>
        <taxon>Colletotrichum</taxon>
        <taxon>Colletotrichum gloeosporioides species complex</taxon>
    </lineage>
</organism>
<sequence length="46" mass="5042">MRTAGVASGWFPGHRKKGARTVVGVWSEAEGGSSPRRSQLETPFRR</sequence>
<evidence type="ECO:0000313" key="2">
    <source>
        <dbReference type="EMBL" id="KAK2747174.1"/>
    </source>
</evidence>
<reference evidence="2" key="1">
    <citation type="submission" date="2023-02" db="EMBL/GenBank/DDBJ databases">
        <title>Colletotrichum kahawae CIFC_Que2 genome sequencing and assembly.</title>
        <authorList>
            <person name="Baroncelli R."/>
        </authorList>
    </citation>
    <scope>NUCLEOTIDE SEQUENCE</scope>
    <source>
        <strain evidence="2">CIFC_Que2</strain>
    </source>
</reference>
<keyword evidence="3" id="KW-1185">Reference proteome</keyword>
<dbReference type="AlphaFoldDB" id="A0AAD9Y927"/>
<evidence type="ECO:0000256" key="1">
    <source>
        <dbReference type="SAM" id="MobiDB-lite"/>
    </source>
</evidence>